<evidence type="ECO:0000256" key="11">
    <source>
        <dbReference type="PROSITE-ProRule" id="PRU00339"/>
    </source>
</evidence>
<keyword evidence="7 11" id="KW-0802">TPR repeat</keyword>
<evidence type="ECO:0000256" key="1">
    <source>
        <dbReference type="ARBA" id="ARBA00000900"/>
    </source>
</evidence>
<dbReference type="SUPFAM" id="SSF48452">
    <property type="entry name" value="TPR-like"/>
    <property type="match status" value="1"/>
</dbReference>
<evidence type="ECO:0000256" key="6">
    <source>
        <dbReference type="ARBA" id="ARBA00022786"/>
    </source>
</evidence>
<dbReference type="Proteomes" id="UP001283341">
    <property type="component" value="Unassembled WGS sequence"/>
</dbReference>
<dbReference type="SUPFAM" id="SSF57850">
    <property type="entry name" value="RING/U-box"/>
    <property type="match status" value="1"/>
</dbReference>
<dbReference type="AlphaFoldDB" id="A0AAE0I5L7"/>
<dbReference type="InterPro" id="IPR013083">
    <property type="entry name" value="Znf_RING/FYVE/PHD"/>
</dbReference>
<dbReference type="EC" id="2.3.2.27" evidence="2"/>
<comment type="catalytic activity">
    <reaction evidence="1">
        <text>S-ubiquitinyl-[E2 ubiquitin-conjugating enzyme]-L-cysteine + [acceptor protein]-L-lysine = [E2 ubiquitin-conjugating enzyme]-L-cysteine + N(6)-ubiquitinyl-[acceptor protein]-L-lysine.</text>
        <dbReference type="EC" id="2.3.2.27"/>
    </reaction>
</comment>
<evidence type="ECO:0000256" key="10">
    <source>
        <dbReference type="ARBA" id="ARBA00044543"/>
    </source>
</evidence>
<evidence type="ECO:0000256" key="9">
    <source>
        <dbReference type="ARBA" id="ARBA00044534"/>
    </source>
</evidence>
<accession>A0AAE0I5L7</accession>
<dbReference type="Gene3D" id="1.25.40.10">
    <property type="entry name" value="Tetratricopeptide repeat domain"/>
    <property type="match status" value="1"/>
</dbReference>
<evidence type="ECO:0000256" key="7">
    <source>
        <dbReference type="ARBA" id="ARBA00022803"/>
    </source>
</evidence>
<keyword evidence="14" id="KW-1185">Reference proteome</keyword>
<dbReference type="GO" id="GO:0051087">
    <property type="term" value="F:protein-folding chaperone binding"/>
    <property type="evidence" value="ECO:0007669"/>
    <property type="project" value="TreeGrafter"/>
</dbReference>
<feature type="domain" description="U-box" evidence="12">
    <location>
        <begin position="200"/>
        <end position="273"/>
    </location>
</feature>
<comment type="caution">
    <text evidence="13">The sequence shown here is derived from an EMBL/GenBank/DDBJ whole genome shotgun (WGS) entry which is preliminary data.</text>
</comment>
<evidence type="ECO:0000313" key="13">
    <source>
        <dbReference type="EMBL" id="KAK3318937.1"/>
    </source>
</evidence>
<dbReference type="Gene3D" id="3.30.40.10">
    <property type="entry name" value="Zinc/RING finger domain, C3HC4 (zinc finger)"/>
    <property type="match status" value="1"/>
</dbReference>
<evidence type="ECO:0000256" key="5">
    <source>
        <dbReference type="ARBA" id="ARBA00022737"/>
    </source>
</evidence>
<dbReference type="InterPro" id="IPR003613">
    <property type="entry name" value="Ubox_domain"/>
</dbReference>
<dbReference type="CDD" id="cd16654">
    <property type="entry name" value="RING-Ubox_CHIP"/>
    <property type="match status" value="1"/>
</dbReference>
<keyword evidence="8" id="KW-0413">Isomerase</keyword>
<dbReference type="InterPro" id="IPR019734">
    <property type="entry name" value="TPR_rpt"/>
</dbReference>
<dbReference type="PROSITE" id="PS50005">
    <property type="entry name" value="TPR"/>
    <property type="match status" value="1"/>
</dbReference>
<keyword evidence="4" id="KW-0808">Transferase</keyword>
<name>A0AAE0I5L7_9PEZI</name>
<dbReference type="SMART" id="SM00504">
    <property type="entry name" value="Ubox"/>
    <property type="match status" value="1"/>
</dbReference>
<dbReference type="PANTHER" id="PTHR46803:SF2">
    <property type="entry name" value="E3 UBIQUITIN-PROTEIN LIGASE CHIP"/>
    <property type="match status" value="1"/>
</dbReference>
<dbReference type="GO" id="GO:0045862">
    <property type="term" value="P:positive regulation of proteolysis"/>
    <property type="evidence" value="ECO:0007669"/>
    <property type="project" value="TreeGrafter"/>
</dbReference>
<keyword evidence="5" id="KW-0677">Repeat</keyword>
<proteinExistence type="predicted"/>
<organism evidence="13 14">
    <name type="scientific">Apodospora peruviana</name>
    <dbReference type="NCBI Taxonomy" id="516989"/>
    <lineage>
        <taxon>Eukaryota</taxon>
        <taxon>Fungi</taxon>
        <taxon>Dikarya</taxon>
        <taxon>Ascomycota</taxon>
        <taxon>Pezizomycotina</taxon>
        <taxon>Sordariomycetes</taxon>
        <taxon>Sordariomycetidae</taxon>
        <taxon>Sordariales</taxon>
        <taxon>Lasiosphaeriaceae</taxon>
        <taxon>Apodospora</taxon>
    </lineage>
</organism>
<dbReference type="GO" id="GO:0061630">
    <property type="term" value="F:ubiquitin protein ligase activity"/>
    <property type="evidence" value="ECO:0007669"/>
    <property type="project" value="UniProtKB-EC"/>
</dbReference>
<dbReference type="PROSITE" id="PS51698">
    <property type="entry name" value="U_BOX"/>
    <property type="match status" value="1"/>
</dbReference>
<evidence type="ECO:0000256" key="4">
    <source>
        <dbReference type="ARBA" id="ARBA00022679"/>
    </source>
</evidence>
<dbReference type="SMART" id="SM00028">
    <property type="entry name" value="TPR"/>
    <property type="match status" value="3"/>
</dbReference>
<keyword evidence="8" id="KW-0697">Rotamase</keyword>
<evidence type="ECO:0000259" key="12">
    <source>
        <dbReference type="PROSITE" id="PS51698"/>
    </source>
</evidence>
<protein>
    <recommendedName>
        <fullName evidence="9">E3 ubiquitin-protein ligase CHIP</fullName>
        <ecNumber evidence="2">2.3.2.27</ecNumber>
        <ecNumber evidence="3">5.2.1.8</ecNumber>
    </recommendedName>
    <alternativeName>
        <fullName evidence="10">RING-type E3 ubiquitin transferase CHIP</fullName>
    </alternativeName>
</protein>
<dbReference type="EMBL" id="JAUEDM010000004">
    <property type="protein sequence ID" value="KAK3318937.1"/>
    <property type="molecule type" value="Genomic_DNA"/>
</dbReference>
<dbReference type="GO" id="GO:0000209">
    <property type="term" value="P:protein polyubiquitination"/>
    <property type="evidence" value="ECO:0007669"/>
    <property type="project" value="TreeGrafter"/>
</dbReference>
<reference evidence="13" key="1">
    <citation type="journal article" date="2023" name="Mol. Phylogenet. Evol.">
        <title>Genome-scale phylogeny and comparative genomics of the fungal order Sordariales.</title>
        <authorList>
            <person name="Hensen N."/>
            <person name="Bonometti L."/>
            <person name="Westerberg I."/>
            <person name="Brannstrom I.O."/>
            <person name="Guillou S."/>
            <person name="Cros-Aarteil S."/>
            <person name="Calhoun S."/>
            <person name="Haridas S."/>
            <person name="Kuo A."/>
            <person name="Mondo S."/>
            <person name="Pangilinan J."/>
            <person name="Riley R."/>
            <person name="LaButti K."/>
            <person name="Andreopoulos B."/>
            <person name="Lipzen A."/>
            <person name="Chen C."/>
            <person name="Yan M."/>
            <person name="Daum C."/>
            <person name="Ng V."/>
            <person name="Clum A."/>
            <person name="Steindorff A."/>
            <person name="Ohm R.A."/>
            <person name="Martin F."/>
            <person name="Silar P."/>
            <person name="Natvig D.O."/>
            <person name="Lalanne C."/>
            <person name="Gautier V."/>
            <person name="Ament-Velasquez S.L."/>
            <person name="Kruys A."/>
            <person name="Hutchinson M.I."/>
            <person name="Powell A.J."/>
            <person name="Barry K."/>
            <person name="Miller A.N."/>
            <person name="Grigoriev I.V."/>
            <person name="Debuchy R."/>
            <person name="Gladieux P."/>
            <person name="Hiltunen Thoren M."/>
            <person name="Johannesson H."/>
        </authorList>
    </citation>
    <scope>NUCLEOTIDE SEQUENCE</scope>
    <source>
        <strain evidence="13">CBS 118394</strain>
    </source>
</reference>
<feature type="repeat" description="TPR" evidence="11">
    <location>
        <begin position="8"/>
        <end position="41"/>
    </location>
</feature>
<dbReference type="GO" id="GO:0005737">
    <property type="term" value="C:cytoplasm"/>
    <property type="evidence" value="ECO:0007669"/>
    <property type="project" value="TreeGrafter"/>
</dbReference>
<gene>
    <name evidence="13" type="ORF">B0H66DRAFT_558433</name>
</gene>
<evidence type="ECO:0000256" key="8">
    <source>
        <dbReference type="ARBA" id="ARBA00023110"/>
    </source>
</evidence>
<evidence type="ECO:0000313" key="14">
    <source>
        <dbReference type="Proteomes" id="UP001283341"/>
    </source>
</evidence>
<dbReference type="GO" id="GO:0006515">
    <property type="term" value="P:protein quality control for misfolded or incompletely synthesized proteins"/>
    <property type="evidence" value="ECO:0007669"/>
    <property type="project" value="TreeGrafter"/>
</dbReference>
<dbReference type="GO" id="GO:0043161">
    <property type="term" value="P:proteasome-mediated ubiquitin-dependent protein catabolic process"/>
    <property type="evidence" value="ECO:0007669"/>
    <property type="project" value="TreeGrafter"/>
</dbReference>
<sequence length="276" mass="31826">MERSAPRAILLKEEGNRLFKQNDFAGAEGYYSKALIADPSNQSLYTNRAMARLKMGLWEGVIDDCSACLKLDANNMKAVYYLSQAHLALRHYDDALKTALRARHICVETDDKNLSAATAQVLQCKKERWDDAEKKRKRETSALEAEVAAMFERERDEALKEAADMDEGSKTEIREEWQRKAELMTKIFDQSRTAEERRRKMPDWAIDDITFEVMVDPVITKSGKSYERASIMEHLRRHQTDPLTREPLQISDLRSNLGLKQACDEFLEENGWAADW</sequence>
<dbReference type="InterPro" id="IPR045202">
    <property type="entry name" value="CHIP_RING-Ubox"/>
</dbReference>
<reference evidence="13" key="2">
    <citation type="submission" date="2023-06" db="EMBL/GenBank/DDBJ databases">
        <authorList>
            <consortium name="Lawrence Berkeley National Laboratory"/>
            <person name="Haridas S."/>
            <person name="Hensen N."/>
            <person name="Bonometti L."/>
            <person name="Westerberg I."/>
            <person name="Brannstrom I.O."/>
            <person name="Guillou S."/>
            <person name="Cros-Aarteil S."/>
            <person name="Calhoun S."/>
            <person name="Kuo A."/>
            <person name="Mondo S."/>
            <person name="Pangilinan J."/>
            <person name="Riley R."/>
            <person name="Labutti K."/>
            <person name="Andreopoulos B."/>
            <person name="Lipzen A."/>
            <person name="Chen C."/>
            <person name="Yanf M."/>
            <person name="Daum C."/>
            <person name="Ng V."/>
            <person name="Clum A."/>
            <person name="Steindorff A."/>
            <person name="Ohm R."/>
            <person name="Martin F."/>
            <person name="Silar P."/>
            <person name="Natvig D."/>
            <person name="Lalanne C."/>
            <person name="Gautier V."/>
            <person name="Ament-Velasquez S.L."/>
            <person name="Kruys A."/>
            <person name="Hutchinson M.I."/>
            <person name="Powell A.J."/>
            <person name="Barry K."/>
            <person name="Miller A.N."/>
            <person name="Grigoriev I.V."/>
            <person name="Debuchy R."/>
            <person name="Gladieux P."/>
            <person name="Thoren M.H."/>
            <person name="Johannesson H."/>
        </authorList>
    </citation>
    <scope>NUCLEOTIDE SEQUENCE</scope>
    <source>
        <strain evidence="13">CBS 118394</strain>
    </source>
</reference>
<dbReference type="PANTHER" id="PTHR46803">
    <property type="entry name" value="E3 UBIQUITIN-PROTEIN LIGASE CHIP"/>
    <property type="match status" value="1"/>
</dbReference>
<evidence type="ECO:0000256" key="3">
    <source>
        <dbReference type="ARBA" id="ARBA00013194"/>
    </source>
</evidence>
<dbReference type="GO" id="GO:0071218">
    <property type="term" value="P:cellular response to misfolded protein"/>
    <property type="evidence" value="ECO:0007669"/>
    <property type="project" value="TreeGrafter"/>
</dbReference>
<dbReference type="Pfam" id="PF04564">
    <property type="entry name" value="U-box"/>
    <property type="match status" value="1"/>
</dbReference>
<dbReference type="GO" id="GO:0003755">
    <property type="term" value="F:peptidyl-prolyl cis-trans isomerase activity"/>
    <property type="evidence" value="ECO:0007669"/>
    <property type="project" value="UniProtKB-KW"/>
</dbReference>
<dbReference type="InterPro" id="IPR011990">
    <property type="entry name" value="TPR-like_helical_dom_sf"/>
</dbReference>
<keyword evidence="6" id="KW-0833">Ubl conjugation pathway</keyword>
<dbReference type="EC" id="5.2.1.8" evidence="3"/>
<evidence type="ECO:0000256" key="2">
    <source>
        <dbReference type="ARBA" id="ARBA00012483"/>
    </source>
</evidence>